<feature type="region of interest" description="Disordered" evidence="8">
    <location>
        <begin position="324"/>
        <end position="344"/>
    </location>
</feature>
<name>A0ABR2WRG3_9FUNG</name>
<keyword evidence="3" id="KW-0813">Transport</keyword>
<reference evidence="10 11" key="1">
    <citation type="submission" date="2023-04" db="EMBL/GenBank/DDBJ databases">
        <title>Genome of Basidiobolus ranarum AG-B5.</title>
        <authorList>
            <person name="Stajich J.E."/>
            <person name="Carter-House D."/>
            <person name="Gryganskyi A."/>
        </authorList>
    </citation>
    <scope>NUCLEOTIDE SEQUENCE [LARGE SCALE GENOMIC DNA]</scope>
    <source>
        <strain evidence="10 11">AG-B5</strain>
    </source>
</reference>
<dbReference type="Pfam" id="PF03595">
    <property type="entry name" value="SLAC1"/>
    <property type="match status" value="1"/>
</dbReference>
<feature type="transmembrane region" description="Helical" evidence="9">
    <location>
        <begin position="84"/>
        <end position="101"/>
    </location>
</feature>
<feature type="transmembrane region" description="Helical" evidence="9">
    <location>
        <begin position="16"/>
        <end position="37"/>
    </location>
</feature>
<dbReference type="EMBL" id="JASJQH010000490">
    <property type="protein sequence ID" value="KAK9764115.1"/>
    <property type="molecule type" value="Genomic_DNA"/>
</dbReference>
<evidence type="ECO:0000256" key="8">
    <source>
        <dbReference type="SAM" id="MobiDB-lite"/>
    </source>
</evidence>
<comment type="similarity">
    <text evidence="2">Belongs to the tellurite-resistance/dicarboxylate transporter (TDT) family.</text>
</comment>
<evidence type="ECO:0000256" key="3">
    <source>
        <dbReference type="ARBA" id="ARBA00022448"/>
    </source>
</evidence>
<evidence type="ECO:0000256" key="5">
    <source>
        <dbReference type="ARBA" id="ARBA00022692"/>
    </source>
</evidence>
<dbReference type="InterPro" id="IPR051629">
    <property type="entry name" value="Sulfite_efflux_TDT"/>
</dbReference>
<protein>
    <submittedName>
        <fullName evidence="10">Plasma membrane sulfite pump involved in sulfite metabolism</fullName>
    </submittedName>
</protein>
<keyword evidence="7 9" id="KW-0472">Membrane</keyword>
<keyword evidence="11" id="KW-1185">Reference proteome</keyword>
<organism evidence="10 11">
    <name type="scientific">Basidiobolus ranarum</name>
    <dbReference type="NCBI Taxonomy" id="34480"/>
    <lineage>
        <taxon>Eukaryota</taxon>
        <taxon>Fungi</taxon>
        <taxon>Fungi incertae sedis</taxon>
        <taxon>Zoopagomycota</taxon>
        <taxon>Entomophthoromycotina</taxon>
        <taxon>Basidiobolomycetes</taxon>
        <taxon>Basidiobolales</taxon>
        <taxon>Basidiobolaceae</taxon>
        <taxon>Basidiobolus</taxon>
    </lineage>
</organism>
<feature type="transmembrane region" description="Helical" evidence="9">
    <location>
        <begin position="113"/>
        <end position="139"/>
    </location>
</feature>
<evidence type="ECO:0000256" key="2">
    <source>
        <dbReference type="ARBA" id="ARBA00008566"/>
    </source>
</evidence>
<evidence type="ECO:0000256" key="4">
    <source>
        <dbReference type="ARBA" id="ARBA00022475"/>
    </source>
</evidence>
<accession>A0ABR2WRG3</accession>
<feature type="transmembrane region" description="Helical" evidence="9">
    <location>
        <begin position="49"/>
        <end position="72"/>
    </location>
</feature>
<feature type="transmembrane region" description="Helical" evidence="9">
    <location>
        <begin position="192"/>
        <end position="218"/>
    </location>
</feature>
<dbReference type="InterPro" id="IPR038665">
    <property type="entry name" value="Voltage-dep_anion_channel_sf"/>
</dbReference>
<proteinExistence type="inferred from homology"/>
<evidence type="ECO:0000256" key="1">
    <source>
        <dbReference type="ARBA" id="ARBA00004651"/>
    </source>
</evidence>
<keyword evidence="4" id="KW-1003">Cell membrane</keyword>
<dbReference type="InterPro" id="IPR004695">
    <property type="entry name" value="SLAC1/Mae1/Ssu1/TehA"/>
</dbReference>
<feature type="transmembrane region" description="Helical" evidence="9">
    <location>
        <begin position="257"/>
        <end position="276"/>
    </location>
</feature>
<dbReference type="PANTHER" id="PTHR31686:SF1">
    <property type="entry name" value="SULFITE EFFLUX PUMP SSU1"/>
    <property type="match status" value="1"/>
</dbReference>
<keyword evidence="6 9" id="KW-1133">Transmembrane helix</keyword>
<dbReference type="Proteomes" id="UP001479436">
    <property type="component" value="Unassembled WGS sequence"/>
</dbReference>
<dbReference type="Gene3D" id="1.50.10.150">
    <property type="entry name" value="Voltage-dependent anion channel"/>
    <property type="match status" value="1"/>
</dbReference>
<evidence type="ECO:0000313" key="10">
    <source>
        <dbReference type="EMBL" id="KAK9764115.1"/>
    </source>
</evidence>
<comment type="subcellular location">
    <subcellularLocation>
        <location evidence="1">Cell membrane</location>
        <topology evidence="1">Multi-pass membrane protein</topology>
    </subcellularLocation>
</comment>
<comment type="caution">
    <text evidence="10">The sequence shown here is derived from an EMBL/GenBank/DDBJ whole genome shotgun (WGS) entry which is preliminary data.</text>
</comment>
<dbReference type="PANTHER" id="PTHR31686">
    <property type="match status" value="1"/>
</dbReference>
<evidence type="ECO:0000256" key="9">
    <source>
        <dbReference type="SAM" id="Phobius"/>
    </source>
</evidence>
<keyword evidence="5 9" id="KW-0812">Transmembrane</keyword>
<gene>
    <name evidence="10" type="primary">SSU1_2</name>
    <name evidence="10" type="ORF">K7432_008655</name>
</gene>
<evidence type="ECO:0000313" key="11">
    <source>
        <dbReference type="Proteomes" id="UP001479436"/>
    </source>
</evidence>
<sequence>MFPEVIPAMLKHNQSVMLSTIPMGLTTITNYTILVLVPTHSWALELAYVLWWIEFCLTILSIIGIPFCMMLYQEYRIETMNGSWLLPLVPAVVTGASGCYLSRFLETDGHRAIMILTISAITLGCGLSLAFPVIGIYFYRLVVHSVPGEDVIITSFLPVGPLGQGTYGIIQLGWACQKVIGDNYGPGFGNSAFTFCMISAFFLWGYGLWYLCFALISVSVRSRSRVPFNMGWWALTFPLGVFTAGTLNIAIATDSTFFRVLASIFVCCLVIIWICVTARTFKQAYSGKIFNAPCLHEYHINGDISNTEMQECNDSNSHVNDPFVPLSSNCRQNTRERNLPNSVK</sequence>
<evidence type="ECO:0000256" key="7">
    <source>
        <dbReference type="ARBA" id="ARBA00023136"/>
    </source>
</evidence>
<evidence type="ECO:0000256" key="6">
    <source>
        <dbReference type="ARBA" id="ARBA00022989"/>
    </source>
</evidence>
<feature type="transmembrane region" description="Helical" evidence="9">
    <location>
        <begin position="230"/>
        <end position="251"/>
    </location>
</feature>